<dbReference type="Pfam" id="PF01844">
    <property type="entry name" value="HNH"/>
    <property type="match status" value="1"/>
</dbReference>
<evidence type="ECO:0000313" key="3">
    <source>
        <dbReference type="Proteomes" id="UP000470876"/>
    </source>
</evidence>
<reference evidence="2 3" key="1">
    <citation type="submission" date="2020-01" db="EMBL/GenBank/DDBJ databases">
        <title>Genetics and antimicrobial susceptibilities of Nocardia species isolated from the soil; a comparison with species isolated from humans.</title>
        <authorList>
            <person name="Carrasco G."/>
            <person name="Monzon S."/>
            <person name="Sansegundo M."/>
            <person name="Garcia E."/>
            <person name="Garrido N."/>
            <person name="Medina M.J."/>
            <person name="Villalon P."/>
            <person name="Ramirez-Arocha A.C."/>
            <person name="Jimenez P."/>
            <person name="Cuesta I."/>
            <person name="Valdezate S."/>
        </authorList>
    </citation>
    <scope>NUCLEOTIDE SEQUENCE [LARGE SCALE GENOMIC DNA]</scope>
    <source>
        <strain evidence="2 3">CNM20110649</strain>
    </source>
</reference>
<dbReference type="Gene3D" id="1.10.30.50">
    <property type="match status" value="1"/>
</dbReference>
<keyword evidence="2" id="KW-0378">Hydrolase</keyword>
<name>A0ABX0CXW0_9NOCA</name>
<sequence length="60" mass="6956">MTLSGRHRDGWTLDHVKPRRTHPELALAPTNVKPAHNRCNSAKHASVYLDMQKVRVSRQW</sequence>
<comment type="caution">
    <text evidence="2">The sequence shown here is derived from an EMBL/GenBank/DDBJ whole genome shotgun (WGS) entry which is preliminary data.</text>
</comment>
<dbReference type="GO" id="GO:0004519">
    <property type="term" value="F:endonuclease activity"/>
    <property type="evidence" value="ECO:0007669"/>
    <property type="project" value="UniProtKB-KW"/>
</dbReference>
<evidence type="ECO:0000313" key="2">
    <source>
        <dbReference type="EMBL" id="NEW58592.1"/>
    </source>
</evidence>
<keyword evidence="3" id="KW-1185">Reference proteome</keyword>
<keyword evidence="2" id="KW-0255">Endonuclease</keyword>
<dbReference type="InterPro" id="IPR002711">
    <property type="entry name" value="HNH"/>
</dbReference>
<evidence type="ECO:0000259" key="1">
    <source>
        <dbReference type="Pfam" id="PF01844"/>
    </source>
</evidence>
<protein>
    <submittedName>
        <fullName evidence="2">HNH endonuclease</fullName>
    </submittedName>
</protein>
<organism evidence="2 3">
    <name type="scientific">Nocardia cyriacigeorgica</name>
    <dbReference type="NCBI Taxonomy" id="135487"/>
    <lineage>
        <taxon>Bacteria</taxon>
        <taxon>Bacillati</taxon>
        <taxon>Actinomycetota</taxon>
        <taxon>Actinomycetes</taxon>
        <taxon>Mycobacteriales</taxon>
        <taxon>Nocardiaceae</taxon>
        <taxon>Nocardia</taxon>
    </lineage>
</organism>
<accession>A0ABX0CXW0</accession>
<dbReference type="Proteomes" id="UP000470876">
    <property type="component" value="Unassembled WGS sequence"/>
</dbReference>
<gene>
    <name evidence="2" type="ORF">GV794_23530</name>
</gene>
<feature type="domain" description="HNH" evidence="1">
    <location>
        <begin position="6"/>
        <end position="45"/>
    </location>
</feature>
<dbReference type="EMBL" id="JAAGUX010000058">
    <property type="protein sequence ID" value="NEW58592.1"/>
    <property type="molecule type" value="Genomic_DNA"/>
</dbReference>
<keyword evidence="2" id="KW-0540">Nuclease</keyword>
<proteinExistence type="predicted"/>